<feature type="domain" description="Transposase IS200-like" evidence="1">
    <location>
        <begin position="9"/>
        <end position="145"/>
    </location>
</feature>
<dbReference type="PANTHER" id="PTHR34322">
    <property type="entry name" value="TRANSPOSASE, Y1_TNP DOMAIN-CONTAINING"/>
    <property type="match status" value="1"/>
</dbReference>
<gene>
    <name evidence="2" type="ORF">A2911_01890</name>
</gene>
<dbReference type="SUPFAM" id="SSF143422">
    <property type="entry name" value="Transposase IS200-like"/>
    <property type="match status" value="1"/>
</dbReference>
<dbReference type="Proteomes" id="UP000176814">
    <property type="component" value="Unassembled WGS sequence"/>
</dbReference>
<dbReference type="AlphaFoldDB" id="A0A1F6X9I4"/>
<dbReference type="InterPro" id="IPR002686">
    <property type="entry name" value="Transposase_17"/>
</dbReference>
<sequence>MSIRKATFVQGEYYHLYNRGNSKQKIFLDRKDYQRFMDLLYAVNSPAKFNFADSVKGISVYERERKEKLVAIGAYCLMPNHFHILITPLSDNGLSKFMQKLSTAYVMYFNQKYKRTGALFEGKFKAEHANNDRYLKYLFSYIHLNPVKLIQSDWKKVGLKQKQKTLEYLKSYKNSSFLDYWGINRIENIILSKHNFPNYFSKKYNFTEEILTWINYNN</sequence>
<organism evidence="2 3">
    <name type="scientific">Candidatus Nomurabacteria bacterium RIFCSPLOWO2_01_FULL_40_15</name>
    <dbReference type="NCBI Taxonomy" id="1801772"/>
    <lineage>
        <taxon>Bacteria</taxon>
        <taxon>Candidatus Nomuraibacteriota</taxon>
    </lineage>
</organism>
<dbReference type="GO" id="GO:0004803">
    <property type="term" value="F:transposase activity"/>
    <property type="evidence" value="ECO:0007669"/>
    <property type="project" value="InterPro"/>
</dbReference>
<dbReference type="PANTHER" id="PTHR34322:SF2">
    <property type="entry name" value="TRANSPOSASE IS200-LIKE DOMAIN-CONTAINING PROTEIN"/>
    <property type="match status" value="1"/>
</dbReference>
<name>A0A1F6X9I4_9BACT</name>
<dbReference type="GO" id="GO:0003677">
    <property type="term" value="F:DNA binding"/>
    <property type="evidence" value="ECO:0007669"/>
    <property type="project" value="InterPro"/>
</dbReference>
<dbReference type="InterPro" id="IPR036515">
    <property type="entry name" value="Transposase_17_sf"/>
</dbReference>
<evidence type="ECO:0000313" key="3">
    <source>
        <dbReference type="Proteomes" id="UP000176814"/>
    </source>
</evidence>
<dbReference type="Gene3D" id="3.30.70.1290">
    <property type="entry name" value="Transposase IS200-like"/>
    <property type="match status" value="1"/>
</dbReference>
<dbReference type="Pfam" id="PF01797">
    <property type="entry name" value="Y1_Tnp"/>
    <property type="match status" value="1"/>
</dbReference>
<dbReference type="EMBL" id="MFUW01000006">
    <property type="protein sequence ID" value="OGI90802.1"/>
    <property type="molecule type" value="Genomic_DNA"/>
</dbReference>
<accession>A0A1F6X9I4</accession>
<reference evidence="2 3" key="1">
    <citation type="journal article" date="2016" name="Nat. Commun.">
        <title>Thousands of microbial genomes shed light on interconnected biogeochemical processes in an aquifer system.</title>
        <authorList>
            <person name="Anantharaman K."/>
            <person name="Brown C.T."/>
            <person name="Hug L.A."/>
            <person name="Sharon I."/>
            <person name="Castelle C.J."/>
            <person name="Probst A.J."/>
            <person name="Thomas B.C."/>
            <person name="Singh A."/>
            <person name="Wilkins M.J."/>
            <person name="Karaoz U."/>
            <person name="Brodie E.L."/>
            <person name="Williams K.H."/>
            <person name="Hubbard S.S."/>
            <person name="Banfield J.F."/>
        </authorList>
    </citation>
    <scope>NUCLEOTIDE SEQUENCE [LARGE SCALE GENOMIC DNA]</scope>
</reference>
<dbReference type="GO" id="GO:0006313">
    <property type="term" value="P:DNA transposition"/>
    <property type="evidence" value="ECO:0007669"/>
    <property type="project" value="InterPro"/>
</dbReference>
<evidence type="ECO:0000259" key="1">
    <source>
        <dbReference type="SMART" id="SM01321"/>
    </source>
</evidence>
<proteinExistence type="predicted"/>
<evidence type="ECO:0000313" key="2">
    <source>
        <dbReference type="EMBL" id="OGI90802.1"/>
    </source>
</evidence>
<comment type="caution">
    <text evidence="2">The sequence shown here is derived from an EMBL/GenBank/DDBJ whole genome shotgun (WGS) entry which is preliminary data.</text>
</comment>
<protein>
    <recommendedName>
        <fullName evidence="1">Transposase IS200-like domain-containing protein</fullName>
    </recommendedName>
</protein>
<dbReference type="SMART" id="SM01321">
    <property type="entry name" value="Y1_Tnp"/>
    <property type="match status" value="1"/>
</dbReference>